<dbReference type="Pfam" id="PF00899">
    <property type="entry name" value="ThiF"/>
    <property type="match status" value="1"/>
</dbReference>
<dbReference type="AlphaFoldDB" id="A0ABD2FDT8"/>
<dbReference type="GO" id="GO:0006914">
    <property type="term" value="P:autophagy"/>
    <property type="evidence" value="ECO:0007669"/>
    <property type="project" value="UniProtKB-KW"/>
</dbReference>
<evidence type="ECO:0000259" key="17">
    <source>
        <dbReference type="Pfam" id="PF16420"/>
    </source>
</evidence>
<dbReference type="Pfam" id="PF16420">
    <property type="entry name" value="ATG7_N"/>
    <property type="match status" value="2"/>
</dbReference>
<dbReference type="FunFam" id="3.40.140.100:FF:000001">
    <property type="entry name" value="Ubiquitin-like modifier-activating enzyme ATG7"/>
    <property type="match status" value="1"/>
</dbReference>
<dbReference type="GO" id="GO:0000407">
    <property type="term" value="C:phagophore assembly site"/>
    <property type="evidence" value="ECO:0007669"/>
    <property type="project" value="UniProtKB-SubCell"/>
</dbReference>
<evidence type="ECO:0000313" key="18">
    <source>
        <dbReference type="EMBL" id="KAL2807206.1"/>
    </source>
</evidence>
<keyword evidence="7" id="KW-0963">Cytoplasm</keyword>
<proteinExistence type="inferred from homology"/>
<evidence type="ECO:0000256" key="2">
    <source>
        <dbReference type="ARBA" id="ARBA00004496"/>
    </source>
</evidence>
<dbReference type="GO" id="GO:0015031">
    <property type="term" value="P:protein transport"/>
    <property type="evidence" value="ECO:0007669"/>
    <property type="project" value="UniProtKB-KW"/>
</dbReference>
<evidence type="ECO:0000256" key="7">
    <source>
        <dbReference type="ARBA" id="ARBA00022490"/>
    </source>
</evidence>
<feature type="domain" description="THIF-type NAD/FAD binding fold" evidence="16">
    <location>
        <begin position="299"/>
        <end position="561"/>
    </location>
</feature>
<dbReference type="PANTHER" id="PTHR10953">
    <property type="entry name" value="UBIQUITIN-ACTIVATING ENZYME E1"/>
    <property type="match status" value="1"/>
</dbReference>
<accession>A0ABD2FDT8</accession>
<keyword evidence="10" id="KW-0072">Autophagy</keyword>
<sequence>MAAATRDPGLSKLQFAPFSSALDVGFWHELTQKKLNEYRLDEAPKDIKGYYYNGDSAGLPARLTLEFSAFDMSAPTPAHCCPAVGTLYNTNTLESFKTADKKLLLEQAANEIWESIKSGAALENPVLLNKFLLLTFAIQALECAYDDLCQTEGVTALPYFLIKYDENMVLVSLLKHYSDFFQSQRTKVTIGVYDPCNLAQYPGWPLRNFLVLAAHRWSSSFQSVEVLCFRDRTMQGARDVAHSIIFEVKLPEMAFSPDCPKAVGWEKNQKGGMGPRMVNLSECMDPKRLAESSVDLNLKLMCWRLVPTLDLDKVVSARCLLLGAGTLGCNVARTLMGWGVRHITFVDNAKISYSNPVRQPLYEFEDCLGGGKPKALAAADRLQKIFPGVNARGFNMSIPMPGHPVNFSSVTLEQARRDVEQLEQLIKSHDVIFLLMDTRESRWLPAVIAASKRKLVINAALGFDTFVVMRHGLKKPKHQGAGDLCPSHPVASADILGSSLFANIPGYKLGCYFCNDVVAPGDSTRDRTLDQQCTVSRPGLAMIAGALAVELMVSVLQHPEGGYAIASSSDDRMNEPPTSLGLVPHQIRGFLSRFDNVLPVSLAFDKCTACSSKIWDMSDDETV</sequence>
<keyword evidence="11" id="KW-0090">Biological rhythms</keyword>
<evidence type="ECO:0000256" key="4">
    <source>
        <dbReference type="ARBA" id="ARBA00017647"/>
    </source>
</evidence>
<keyword evidence="9" id="KW-0653">Protein transport</keyword>
<comment type="similarity">
    <text evidence="3">Belongs to the ATG7 family.</text>
</comment>
<keyword evidence="6" id="KW-0813">Transport</keyword>
<dbReference type="GO" id="GO:0080090">
    <property type="term" value="P:regulation of primary metabolic process"/>
    <property type="evidence" value="ECO:0007669"/>
    <property type="project" value="UniProtKB-ARBA"/>
</dbReference>
<feature type="domain" description="Ubiquitin-like modifier-activating enzyme Atg7 N-terminal" evidence="17">
    <location>
        <begin position="139"/>
        <end position="284"/>
    </location>
</feature>
<organism evidence="18 19">
    <name type="scientific">Daubentonia madagascariensis</name>
    <name type="common">Aye-aye</name>
    <name type="synonym">Sciurus madagascariensis</name>
    <dbReference type="NCBI Taxonomy" id="31869"/>
    <lineage>
        <taxon>Eukaryota</taxon>
        <taxon>Metazoa</taxon>
        <taxon>Chordata</taxon>
        <taxon>Craniata</taxon>
        <taxon>Vertebrata</taxon>
        <taxon>Euteleostomi</taxon>
        <taxon>Mammalia</taxon>
        <taxon>Eutheria</taxon>
        <taxon>Euarchontoglires</taxon>
        <taxon>Primates</taxon>
        <taxon>Strepsirrhini</taxon>
        <taxon>Chiromyiformes</taxon>
        <taxon>Daubentoniidae</taxon>
        <taxon>Daubentonia</taxon>
    </lineage>
</organism>
<gene>
    <name evidence="18" type="ORF">WCI35_003834</name>
</gene>
<comment type="caution">
    <text evidence="18">The sequence shown here is derived from an EMBL/GenBank/DDBJ whole genome shotgun (WGS) entry which is preliminary data.</text>
</comment>
<dbReference type="Gene3D" id="3.40.140.70">
    <property type="entry name" value="Ubiquitin-like modifier-activating enzyme ATG7 N-terminal domain"/>
    <property type="match status" value="1"/>
</dbReference>
<dbReference type="InterPro" id="IPR042522">
    <property type="entry name" value="Atg7_N_1"/>
</dbReference>
<keyword evidence="8" id="KW-0833">Ubl conjugation pathway</keyword>
<evidence type="ECO:0000256" key="10">
    <source>
        <dbReference type="ARBA" id="ARBA00023006"/>
    </source>
</evidence>
<dbReference type="CDD" id="cd01486">
    <property type="entry name" value="Apg7"/>
    <property type="match status" value="1"/>
</dbReference>
<comment type="subcellular location">
    <subcellularLocation>
        <location evidence="2">Cytoplasm</location>
    </subcellularLocation>
    <subcellularLocation>
        <location evidence="1">Preautophagosomal structure</location>
    </subcellularLocation>
</comment>
<dbReference type="GO" id="GO:0031667">
    <property type="term" value="P:response to nutrient levels"/>
    <property type="evidence" value="ECO:0007669"/>
    <property type="project" value="UniProtKB-ARBA"/>
</dbReference>
<evidence type="ECO:0000256" key="11">
    <source>
        <dbReference type="ARBA" id="ARBA00023108"/>
    </source>
</evidence>
<evidence type="ECO:0000256" key="5">
    <source>
        <dbReference type="ARBA" id="ARBA00018730"/>
    </source>
</evidence>
<evidence type="ECO:0000256" key="9">
    <source>
        <dbReference type="ARBA" id="ARBA00022927"/>
    </source>
</evidence>
<dbReference type="Gene3D" id="3.40.50.720">
    <property type="entry name" value="NAD(P)-binding Rossmann-like Domain"/>
    <property type="match status" value="1"/>
</dbReference>
<evidence type="ECO:0000256" key="6">
    <source>
        <dbReference type="ARBA" id="ARBA00022448"/>
    </source>
</evidence>
<dbReference type="PANTHER" id="PTHR10953:SF3">
    <property type="entry name" value="UBIQUITIN-LIKE MODIFIER-ACTIVATING ENZYME ATG7"/>
    <property type="match status" value="1"/>
</dbReference>
<feature type="coiled-coil region" evidence="15">
    <location>
        <begin position="405"/>
        <end position="432"/>
    </location>
</feature>
<name>A0ABD2FDT8_DAUMA</name>
<dbReference type="InterPro" id="IPR045886">
    <property type="entry name" value="ThiF/MoeB/HesA"/>
</dbReference>
<evidence type="ECO:0000256" key="3">
    <source>
        <dbReference type="ARBA" id="ARBA00010931"/>
    </source>
</evidence>
<evidence type="ECO:0000313" key="19">
    <source>
        <dbReference type="Proteomes" id="UP001610411"/>
    </source>
</evidence>
<dbReference type="FunFam" id="3.40.50.720:FF:000156">
    <property type="entry name" value="Ubiquitin-like modifier-activating enzyme ATG7"/>
    <property type="match status" value="1"/>
</dbReference>
<evidence type="ECO:0000256" key="1">
    <source>
        <dbReference type="ARBA" id="ARBA00004329"/>
    </source>
</evidence>
<dbReference type="EMBL" id="JBFSEQ010000001">
    <property type="protein sequence ID" value="KAL2807206.1"/>
    <property type="molecule type" value="Genomic_DNA"/>
</dbReference>
<keyword evidence="15" id="KW-0175">Coiled coil</keyword>
<evidence type="ECO:0000256" key="13">
    <source>
        <dbReference type="ARBA" id="ARBA00030242"/>
    </source>
</evidence>
<evidence type="ECO:0000256" key="12">
    <source>
        <dbReference type="ARBA" id="ARBA00029897"/>
    </source>
</evidence>
<evidence type="ECO:0000256" key="15">
    <source>
        <dbReference type="SAM" id="Coils"/>
    </source>
</evidence>
<evidence type="ECO:0000256" key="14">
    <source>
        <dbReference type="ARBA" id="ARBA00032823"/>
    </source>
</evidence>
<dbReference type="InterPro" id="IPR032197">
    <property type="entry name" value="Atg7_N"/>
</dbReference>
<protein>
    <recommendedName>
        <fullName evidence="4">Ubiquitin-like modifier-activating enzyme ATG7</fullName>
    </recommendedName>
    <alternativeName>
        <fullName evidence="12 14">ATG12-activating enzyme E1 ATG7</fullName>
    </alternativeName>
    <alternativeName>
        <fullName evidence="13">Autophagy-related protein 7</fullName>
    </alternativeName>
    <alternativeName>
        <fullName evidence="5">Ubiquitin-like modifier-activating enzyme atg7</fullName>
    </alternativeName>
</protein>
<dbReference type="GO" id="GO:0060255">
    <property type="term" value="P:regulation of macromolecule metabolic process"/>
    <property type="evidence" value="ECO:0007669"/>
    <property type="project" value="UniProtKB-ARBA"/>
</dbReference>
<dbReference type="GO" id="GO:0042981">
    <property type="term" value="P:regulation of apoptotic process"/>
    <property type="evidence" value="ECO:0007669"/>
    <property type="project" value="UniProtKB-ARBA"/>
</dbReference>
<evidence type="ECO:0000256" key="8">
    <source>
        <dbReference type="ARBA" id="ARBA00022786"/>
    </source>
</evidence>
<dbReference type="InterPro" id="IPR000594">
    <property type="entry name" value="ThiF_NAD_FAD-bd"/>
</dbReference>
<dbReference type="InterPro" id="IPR035985">
    <property type="entry name" value="Ubiquitin-activating_enz"/>
</dbReference>
<dbReference type="FunFam" id="3.40.140.70:FF:000001">
    <property type="entry name" value="Ubiquitin-like modifier-activating enzyme atg7"/>
    <property type="match status" value="1"/>
</dbReference>
<dbReference type="GO" id="GO:0048511">
    <property type="term" value="P:rhythmic process"/>
    <property type="evidence" value="ECO:0007669"/>
    <property type="project" value="UniProtKB-KW"/>
</dbReference>
<feature type="domain" description="Ubiquitin-like modifier-activating enzyme Atg7 N-terminal" evidence="17">
    <location>
        <begin position="13"/>
        <end position="137"/>
    </location>
</feature>
<dbReference type="GO" id="GO:0009896">
    <property type="term" value="P:positive regulation of catabolic process"/>
    <property type="evidence" value="ECO:0007669"/>
    <property type="project" value="UniProtKB-ARBA"/>
</dbReference>
<dbReference type="SUPFAM" id="SSF69572">
    <property type="entry name" value="Activating enzymes of the ubiquitin-like proteins"/>
    <property type="match status" value="1"/>
</dbReference>
<reference evidence="18 19" key="1">
    <citation type="journal article" date="2024" name="G3 (Bethesda)">
        <title>A hybrid genome assembly of the endangered aye-aye (Daubentonia madagascariensis).</title>
        <authorList>
            <person name="Versoza C.J."/>
            <person name="Pfeifer S.P."/>
        </authorList>
    </citation>
    <scope>NUCLEOTIDE SEQUENCE [LARGE SCALE GENOMIC DNA]</scope>
    <source>
        <strain evidence="18">6821</strain>
    </source>
</reference>
<dbReference type="Proteomes" id="UP001610411">
    <property type="component" value="Unassembled WGS sequence"/>
</dbReference>
<keyword evidence="19" id="KW-1185">Reference proteome</keyword>
<evidence type="ECO:0000259" key="16">
    <source>
        <dbReference type="Pfam" id="PF00899"/>
    </source>
</evidence>